<organism evidence="1 2">
    <name type="scientific">Dioscorea zingiberensis</name>
    <dbReference type="NCBI Taxonomy" id="325984"/>
    <lineage>
        <taxon>Eukaryota</taxon>
        <taxon>Viridiplantae</taxon>
        <taxon>Streptophyta</taxon>
        <taxon>Embryophyta</taxon>
        <taxon>Tracheophyta</taxon>
        <taxon>Spermatophyta</taxon>
        <taxon>Magnoliopsida</taxon>
        <taxon>Liliopsida</taxon>
        <taxon>Dioscoreales</taxon>
        <taxon>Dioscoreaceae</taxon>
        <taxon>Dioscorea</taxon>
    </lineage>
</organism>
<sequence length="146" mass="16879">MEDFSFPAITTDDDRHVPFTGSPPWFSPSSAFTHKQTHRKSFSGGCTNSLKKDLKVVCSSPTISEEGGSLYEERMDMLWEDFNEELHCINPCTERIREHNSPAELRPDRALHRRRPSLLLMLKVLRKLFLIQRTQSARRTMQGQTT</sequence>
<proteinExistence type="predicted"/>
<keyword evidence="2" id="KW-1185">Reference proteome</keyword>
<dbReference type="PANTHER" id="PTHR34666:SF1">
    <property type="entry name" value="OS02G0554800 PROTEIN"/>
    <property type="match status" value="1"/>
</dbReference>
<evidence type="ECO:0000313" key="2">
    <source>
        <dbReference type="Proteomes" id="UP001085076"/>
    </source>
</evidence>
<comment type="caution">
    <text evidence="1">The sequence shown here is derived from an EMBL/GenBank/DDBJ whole genome shotgun (WGS) entry which is preliminary data.</text>
</comment>
<reference evidence="1" key="2">
    <citation type="journal article" date="2022" name="Hortic Res">
        <title>The genome of Dioscorea zingiberensis sheds light on the biosynthesis, origin and evolution of the medicinally important diosgenin saponins.</title>
        <authorList>
            <person name="Li Y."/>
            <person name="Tan C."/>
            <person name="Li Z."/>
            <person name="Guo J."/>
            <person name="Li S."/>
            <person name="Chen X."/>
            <person name="Wang C."/>
            <person name="Dai X."/>
            <person name="Yang H."/>
            <person name="Song W."/>
            <person name="Hou L."/>
            <person name="Xu J."/>
            <person name="Tong Z."/>
            <person name="Xu A."/>
            <person name="Yuan X."/>
            <person name="Wang W."/>
            <person name="Yang Q."/>
            <person name="Chen L."/>
            <person name="Sun Z."/>
            <person name="Wang K."/>
            <person name="Pan B."/>
            <person name="Chen J."/>
            <person name="Bao Y."/>
            <person name="Liu F."/>
            <person name="Qi X."/>
            <person name="Gang D.R."/>
            <person name="Wen J."/>
            <person name="Li J."/>
        </authorList>
    </citation>
    <scope>NUCLEOTIDE SEQUENCE</scope>
    <source>
        <strain evidence="1">Dzin_1.0</strain>
    </source>
</reference>
<name>A0A9D5HAW5_9LILI</name>
<accession>A0A9D5HAW5</accession>
<dbReference type="EMBL" id="JAGGNH010000006">
    <property type="protein sequence ID" value="KAJ0969453.1"/>
    <property type="molecule type" value="Genomic_DNA"/>
</dbReference>
<protein>
    <submittedName>
        <fullName evidence="1">Uncharacterized protein</fullName>
    </submittedName>
</protein>
<dbReference type="OrthoDB" id="1917400at2759"/>
<evidence type="ECO:0000313" key="1">
    <source>
        <dbReference type="EMBL" id="KAJ0969453.1"/>
    </source>
</evidence>
<dbReference type="AlphaFoldDB" id="A0A9D5HAW5"/>
<dbReference type="PANTHER" id="PTHR34666">
    <property type="entry name" value="EXPRESSED PROTEIN"/>
    <property type="match status" value="1"/>
</dbReference>
<dbReference type="Proteomes" id="UP001085076">
    <property type="component" value="Miscellaneous, Linkage group lg06"/>
</dbReference>
<gene>
    <name evidence="1" type="ORF">J5N97_022330</name>
</gene>
<reference evidence="1" key="1">
    <citation type="submission" date="2021-03" db="EMBL/GenBank/DDBJ databases">
        <authorList>
            <person name="Li Z."/>
            <person name="Yang C."/>
        </authorList>
    </citation>
    <scope>NUCLEOTIDE SEQUENCE</scope>
    <source>
        <strain evidence="1">Dzin_1.0</strain>
        <tissue evidence="1">Leaf</tissue>
    </source>
</reference>